<evidence type="ECO:0000313" key="1">
    <source>
        <dbReference type="EMBL" id="ODM88659.1"/>
    </source>
</evidence>
<name>A0A1D2M6Q8_ORCCI</name>
<dbReference type="EMBL" id="LJIJ01003336">
    <property type="protein sequence ID" value="ODM88659.1"/>
    <property type="molecule type" value="Genomic_DNA"/>
</dbReference>
<accession>A0A1D2M6Q8</accession>
<protein>
    <submittedName>
        <fullName evidence="1">Uncharacterized protein</fullName>
    </submittedName>
</protein>
<sequence length="231" mass="25803">MDSDNSEDEKLYGPDNPNGLIKCPECLTTYTVGKSKFRRVIDESCKHRHAKCRNCYLTTERCLLCPGTSVALRMANAKTQEEHRENAKLGTPYQIKPTSSIPEIVTEVAVASNPRKRPNTVKTTFARRGRRHFRKLEANQDREGSDVDLSFVPPEIIDISLSPKPEGNPSSEADACAAHFNSQMITTVLMQIQSGCQAQASSDEGMFPRIRWDLVEVPPEITPQDHDDSSL</sequence>
<organism evidence="1 2">
    <name type="scientific">Orchesella cincta</name>
    <name type="common">Springtail</name>
    <name type="synonym">Podura cincta</name>
    <dbReference type="NCBI Taxonomy" id="48709"/>
    <lineage>
        <taxon>Eukaryota</taxon>
        <taxon>Metazoa</taxon>
        <taxon>Ecdysozoa</taxon>
        <taxon>Arthropoda</taxon>
        <taxon>Hexapoda</taxon>
        <taxon>Collembola</taxon>
        <taxon>Entomobryomorpha</taxon>
        <taxon>Entomobryoidea</taxon>
        <taxon>Orchesellidae</taxon>
        <taxon>Orchesellinae</taxon>
        <taxon>Orchesella</taxon>
    </lineage>
</organism>
<dbReference type="AlphaFoldDB" id="A0A1D2M6Q8"/>
<proteinExistence type="predicted"/>
<reference evidence="1 2" key="1">
    <citation type="journal article" date="2016" name="Genome Biol. Evol.">
        <title>Gene Family Evolution Reflects Adaptation to Soil Environmental Stressors in the Genome of the Collembolan Orchesella cincta.</title>
        <authorList>
            <person name="Faddeeva-Vakhrusheva A."/>
            <person name="Derks M.F."/>
            <person name="Anvar S.Y."/>
            <person name="Agamennone V."/>
            <person name="Suring W."/>
            <person name="Smit S."/>
            <person name="van Straalen N.M."/>
            <person name="Roelofs D."/>
        </authorList>
    </citation>
    <scope>NUCLEOTIDE SEQUENCE [LARGE SCALE GENOMIC DNA]</scope>
    <source>
        <tissue evidence="1">Mixed pool</tissue>
    </source>
</reference>
<keyword evidence="2" id="KW-1185">Reference proteome</keyword>
<evidence type="ECO:0000313" key="2">
    <source>
        <dbReference type="Proteomes" id="UP000094527"/>
    </source>
</evidence>
<dbReference type="Proteomes" id="UP000094527">
    <property type="component" value="Unassembled WGS sequence"/>
</dbReference>
<comment type="caution">
    <text evidence="1">The sequence shown here is derived from an EMBL/GenBank/DDBJ whole genome shotgun (WGS) entry which is preliminary data.</text>
</comment>
<gene>
    <name evidence="1" type="ORF">Ocin01_18022</name>
</gene>